<proteinExistence type="evidence at transcript level"/>
<accession>Q8N1N1</accession>
<protein>
    <submittedName>
        <fullName evidence="1">cDNA FLJ39107 fis, clone NTONG2005062</fullName>
    </submittedName>
</protein>
<name>Q8N1N1_HUMAN</name>
<dbReference type="AlphaFoldDB" id="Q8N1N1"/>
<organism evidence="1">
    <name type="scientific">Homo sapiens</name>
    <name type="common">Human</name>
    <dbReference type="NCBI Taxonomy" id="9606"/>
    <lineage>
        <taxon>Eukaryota</taxon>
        <taxon>Metazoa</taxon>
        <taxon>Chordata</taxon>
        <taxon>Craniata</taxon>
        <taxon>Vertebrata</taxon>
        <taxon>Euteleostomi</taxon>
        <taxon>Mammalia</taxon>
        <taxon>Eutheria</taxon>
        <taxon>Euarchontoglires</taxon>
        <taxon>Primates</taxon>
        <taxon>Haplorrhini</taxon>
        <taxon>Catarrhini</taxon>
        <taxon>Hominidae</taxon>
        <taxon>Homo</taxon>
    </lineage>
</organism>
<reference evidence="1" key="1">
    <citation type="journal article" date="2004" name="Nat. Genet.">
        <title>Complete sequencing and characterization of 21,243 full-length human cDNAs.</title>
        <authorList>
            <person name="Ota T."/>
            <person name="Suzuki Y."/>
            <person name="Nishikawa T."/>
            <person name="Otsuki T."/>
            <person name="Sugiyama T."/>
            <person name="Irie R."/>
            <person name="Wakamatsu A."/>
            <person name="Hayashi K."/>
            <person name="Sato H."/>
            <person name="Nagai K."/>
            <person name="Kimura K."/>
            <person name="Makita H."/>
            <person name="Sekine M."/>
            <person name="Obayashi M."/>
            <person name="Nishi T."/>
            <person name="Shibahara T."/>
            <person name="Tanaka T."/>
            <person name="Ishii S."/>
            <person name="Yamamoto J."/>
            <person name="Saito K."/>
            <person name="Kawai Y."/>
            <person name="Isono Y."/>
            <person name="Nakamura Y."/>
            <person name="Nagahari K."/>
            <person name="Murakami K."/>
            <person name="Yasuda T."/>
            <person name="Iwayanagi T."/>
            <person name="Wagatsuma M."/>
            <person name="Shiratori A."/>
            <person name="Sudo H."/>
            <person name="Hosoiri T."/>
            <person name="Kaku Y."/>
            <person name="Kodaira H."/>
            <person name="Kondo H."/>
            <person name="Sugawara M."/>
            <person name="Takahashi M."/>
            <person name="Kanda K."/>
            <person name="Yokoi T."/>
            <person name="Furuya T."/>
            <person name="Kikkawa E."/>
            <person name="Omura Y."/>
            <person name="Abe K."/>
            <person name="Kamihara K."/>
            <person name="Katsuta N."/>
            <person name="Sato K."/>
            <person name="Tanikawa M."/>
            <person name="Yamazaki M."/>
            <person name="Ninomiya K."/>
            <person name="Ishibashi T."/>
            <person name="Yamashita H."/>
            <person name="Murakawa K."/>
            <person name="Fujimori K."/>
            <person name="Tanai H."/>
            <person name="Kimata M."/>
            <person name="Watanabe M."/>
            <person name="Hiraoka S."/>
            <person name="Chiba Y."/>
            <person name="Ishida S."/>
            <person name="Ono Y."/>
            <person name="Takiguchi S."/>
            <person name="Watanabe S."/>
            <person name="Yosida M."/>
            <person name="Hotuta T."/>
            <person name="Kusano J."/>
            <person name="Kanehori K."/>
            <person name="Takahashi-Fujii A."/>
            <person name="Hara H."/>
            <person name="Tanase T."/>
            <person name="Nomura Y."/>
            <person name="Togiya S."/>
            <person name="Komai F."/>
            <person name="Hara R."/>
            <person name="Takeuchi K."/>
            <person name="Arita M."/>
            <person name="Imose N."/>
            <person name="Musashino K."/>
            <person name="Yuuki H."/>
            <person name="Oshima A."/>
            <person name="Sasaki N."/>
            <person name="Aotsuka S."/>
            <person name="Yoshikawa Y."/>
            <person name="Matsunawa H."/>
            <person name="Ichihara T."/>
            <person name="Shiohata N."/>
            <person name="Sano S."/>
            <person name="Moriya S."/>
            <person name="Momiyama H."/>
            <person name="Satoh N."/>
            <person name="Takami S."/>
            <person name="Terashima Y."/>
            <person name="Suzuki O."/>
            <person name="Nakagawa S."/>
            <person name="Senoh A."/>
            <person name="Mizoguchi H."/>
            <person name="Goto Y."/>
            <person name="Shimizu F."/>
            <person name="Wakebe H."/>
            <person name="Hishigaki H."/>
            <person name="Watanabe T."/>
            <person name="Sugiyama A."/>
            <person name="Takemoto M."/>
            <person name="Kawakami B."/>
            <person name="Yamazaki M."/>
            <person name="Watanabe K."/>
            <person name="Kumagai A."/>
            <person name="Itakura S."/>
            <person name="Fukuzumi Y."/>
            <person name="Fujimori Y."/>
            <person name="Komiyama M."/>
            <person name="Tashiro H."/>
            <person name="Tanigami A."/>
            <person name="Fujiwara T."/>
            <person name="Ono T."/>
            <person name="Yamada K."/>
            <person name="Fujii Y."/>
            <person name="Ozaki K."/>
            <person name="Hirao M."/>
            <person name="Ohmori Y."/>
            <person name="Kawabata A."/>
            <person name="Hikiji T."/>
            <person name="Kobatake N."/>
            <person name="Inagaki H."/>
            <person name="Ikema Y."/>
            <person name="Okamoto S."/>
            <person name="Okitani R."/>
            <person name="Kawakami T."/>
            <person name="Noguchi S."/>
            <person name="Itoh T."/>
            <person name="Shigeta K."/>
            <person name="Senba T."/>
            <person name="Matsumura K."/>
            <person name="Nakajima Y."/>
            <person name="Mizuno T."/>
            <person name="Morinaga M."/>
            <person name="Sasaki M."/>
            <person name="Togashi T."/>
            <person name="Oyama M."/>
            <person name="Hata H."/>
            <person name="Watanabe M."/>
            <person name="Komatsu T."/>
            <person name="Mizushima-Sugano J."/>
            <person name="Satoh T."/>
            <person name="Shirai Y."/>
            <person name="Takahashi Y."/>
            <person name="Nakagawa K."/>
            <person name="Okumura K."/>
            <person name="Nagase T."/>
            <person name="Nomura N."/>
            <person name="Kikuchi H."/>
            <person name="Masuho Y."/>
            <person name="Yamashita R."/>
            <person name="Nakai K."/>
            <person name="Yada T."/>
            <person name="Nakamura Y."/>
            <person name="Ohara O."/>
            <person name="Isogai T."/>
            <person name="Sugano S."/>
        </authorList>
    </citation>
    <scope>NUCLEOTIDE SEQUENCE</scope>
    <source>
        <tissue evidence="1">Tongue</tissue>
    </source>
</reference>
<dbReference type="EMBL" id="AK096426">
    <property type="protein sequence ID" value="BAC04785.1"/>
    <property type="molecule type" value="mRNA"/>
</dbReference>
<sequence length="126" mass="13748">MAALCRLCRHMIADCHCWGEEGGPLSTRQIPTPNIETEKSQAGKHKLSPVWRLRGLAPRYARFTLALRPSMMGFGSLQALSAAARSAMVTWWSRDTSGAAVGGTRGERGRRLRPGTGCCHPSLPFL</sequence>
<evidence type="ECO:0000313" key="1">
    <source>
        <dbReference type="EMBL" id="BAC04785.1"/>
    </source>
</evidence>